<dbReference type="InterPro" id="IPR000644">
    <property type="entry name" value="CBS_dom"/>
</dbReference>
<evidence type="ECO:0000313" key="5">
    <source>
        <dbReference type="Proteomes" id="UP000287798"/>
    </source>
</evidence>
<dbReference type="PANTHER" id="PTHR43080:SF2">
    <property type="entry name" value="CBS DOMAIN-CONTAINING PROTEIN"/>
    <property type="match status" value="1"/>
</dbReference>
<organism evidence="4 5">
    <name type="scientific">Thiohalobacter thiocyanaticus</name>
    <dbReference type="NCBI Taxonomy" id="585455"/>
    <lineage>
        <taxon>Bacteria</taxon>
        <taxon>Pseudomonadati</taxon>
        <taxon>Pseudomonadota</taxon>
        <taxon>Gammaproteobacteria</taxon>
        <taxon>Thiohalobacterales</taxon>
        <taxon>Thiohalobacteraceae</taxon>
        <taxon>Thiohalobacter</taxon>
    </lineage>
</organism>
<protein>
    <submittedName>
        <fullName evidence="4">CBS domain-containing protein</fullName>
    </submittedName>
</protein>
<evidence type="ECO:0000256" key="1">
    <source>
        <dbReference type="ARBA" id="ARBA00023122"/>
    </source>
</evidence>
<keyword evidence="1 2" id="KW-0129">CBS domain</keyword>
<proteinExistence type="predicted"/>
<dbReference type="OrthoDB" id="9790355at2"/>
<gene>
    <name evidence="4" type="ORF">D6C00_06855</name>
</gene>
<dbReference type="CDD" id="cd04584">
    <property type="entry name" value="CBS_pair_AcuB_like"/>
    <property type="match status" value="1"/>
</dbReference>
<evidence type="ECO:0000259" key="3">
    <source>
        <dbReference type="PROSITE" id="PS51371"/>
    </source>
</evidence>
<dbReference type="AlphaFoldDB" id="A0A426QMS8"/>
<dbReference type="Proteomes" id="UP000287798">
    <property type="component" value="Unassembled WGS sequence"/>
</dbReference>
<keyword evidence="5" id="KW-1185">Reference proteome</keyword>
<dbReference type="InterPro" id="IPR046342">
    <property type="entry name" value="CBS_dom_sf"/>
</dbReference>
<feature type="domain" description="CBS" evidence="3">
    <location>
        <begin position="81"/>
        <end position="137"/>
    </location>
</feature>
<dbReference type="InterPro" id="IPR051257">
    <property type="entry name" value="Diverse_CBS-Domain"/>
</dbReference>
<sequence>MRIGDIMTEDVMSIRMDDTLLTAHTLFKQLRFHHLLVVENGRLMGVLSDRDVLRWIGPRLDTPAETRDDIARMRKPIHQLMSREPVTVTPDTTVTYAGNLMLEQRVSCLPVVGDKGYPVGIVSWRDLLSAYVMLRNA</sequence>
<reference evidence="4 5" key="1">
    <citation type="journal article" date="2010" name="Int. J. Syst. Evol. Microbiol.">
        <title>Thiohalobacter thiocyanaticus gen. nov., sp. nov., a moderately halophilic, sulfur-oxidizing gammaproteobacterium from hypersaline lakes, that utilizes thiocyanate.</title>
        <authorList>
            <person name="Sorokin D.Y."/>
            <person name="Kovaleva O.L."/>
            <person name="Tourova T.P."/>
            <person name="Muyzer G."/>
        </authorList>
    </citation>
    <scope>NUCLEOTIDE SEQUENCE [LARGE SCALE GENOMIC DNA]</scope>
    <source>
        <strain evidence="4 5">Hrh1</strain>
    </source>
</reference>
<dbReference type="EMBL" id="QZMU01000001">
    <property type="protein sequence ID" value="RRQ23068.1"/>
    <property type="molecule type" value="Genomic_DNA"/>
</dbReference>
<name>A0A426QMS8_9GAMM</name>
<dbReference type="Pfam" id="PF00571">
    <property type="entry name" value="CBS"/>
    <property type="match status" value="2"/>
</dbReference>
<evidence type="ECO:0000313" key="4">
    <source>
        <dbReference type="EMBL" id="RRQ23068.1"/>
    </source>
</evidence>
<accession>A0A426QMS8</accession>
<dbReference type="SUPFAM" id="SSF54631">
    <property type="entry name" value="CBS-domain pair"/>
    <property type="match status" value="1"/>
</dbReference>
<dbReference type="Gene3D" id="3.10.580.10">
    <property type="entry name" value="CBS-domain"/>
    <property type="match status" value="1"/>
</dbReference>
<feature type="domain" description="CBS" evidence="3">
    <location>
        <begin position="7"/>
        <end position="62"/>
    </location>
</feature>
<comment type="caution">
    <text evidence="4">The sequence shown here is derived from an EMBL/GenBank/DDBJ whole genome shotgun (WGS) entry which is preliminary data.</text>
</comment>
<dbReference type="PROSITE" id="PS51371">
    <property type="entry name" value="CBS"/>
    <property type="match status" value="2"/>
</dbReference>
<dbReference type="SMART" id="SM00116">
    <property type="entry name" value="CBS"/>
    <property type="match status" value="2"/>
</dbReference>
<dbReference type="PANTHER" id="PTHR43080">
    <property type="entry name" value="CBS DOMAIN-CONTAINING PROTEIN CBSX3, MITOCHONDRIAL"/>
    <property type="match status" value="1"/>
</dbReference>
<evidence type="ECO:0000256" key="2">
    <source>
        <dbReference type="PROSITE-ProRule" id="PRU00703"/>
    </source>
</evidence>